<organism evidence="1">
    <name type="scientific">Dickeya oryzae</name>
    <dbReference type="NCBI Taxonomy" id="1240404"/>
    <lineage>
        <taxon>Bacteria</taxon>
        <taxon>Pseudomonadati</taxon>
        <taxon>Pseudomonadota</taxon>
        <taxon>Gammaproteobacteria</taxon>
        <taxon>Enterobacterales</taxon>
        <taxon>Pectobacteriaceae</taxon>
        <taxon>Dickeya</taxon>
    </lineage>
</organism>
<name>A0AB39ID75_9GAMM</name>
<proteinExistence type="predicted"/>
<gene>
    <name evidence="1" type="ORF">LF923_0015480</name>
</gene>
<reference evidence="1" key="1">
    <citation type="submission" date="2024-07" db="EMBL/GenBank/DDBJ databases">
        <authorList>
            <person name="Pedron J."/>
        </authorList>
    </citation>
    <scope>NUCLEOTIDE SEQUENCE</scope>
    <source>
        <strain evidence="1">A642-S2-A17</strain>
    </source>
</reference>
<protein>
    <submittedName>
        <fullName evidence="1">Uncharacterized protein</fullName>
    </submittedName>
</protein>
<evidence type="ECO:0000313" key="1">
    <source>
        <dbReference type="EMBL" id="XDL13590.1"/>
    </source>
</evidence>
<sequence>MPNPLMDHFRLRPISEPDIDQVVENAGGKRAHPNADRREQPGADYVLGNCVIELKSLDDEGLAKPERQAKLAALFRPLNSDKPVVVLDRDSLPSSEQRNFDRILEGPIKTAISKARKQLKQSRLEHEETTTSIIWFINNGYTALDHDALLKLIAHRVRNDTNEVDGVIVSGCYFHSDSYDSFFLWPFEYVPINLDKNFPESDDLRRAWNDLADRSMTALMQQAPGKQDVKGPVVDTQFDIDNVTYVKPAPPIGVKSEFFRNGRPRLNSTGITTLPPVGLVFGNLSLGQWTTFHENLPNAQWLRTNHEDWKLGRADAAKQATDRQIFISIPVNWDAWLKWVGQQREHQHLTTHHYATHIFQERISVLLNEAKDIDRVKTLPNRYMLIVTEEIGQDKGNDISHAAIVVENSDGTQDFEEIFSNQRLFHEYAMILGCAHAIARNVEVVIWHKNKTYAWI</sequence>
<dbReference type="RefSeq" id="WP_226100966.1">
    <property type="nucleotide sequence ID" value="NZ_CP162411.1"/>
</dbReference>
<dbReference type="AlphaFoldDB" id="A0AB39ID75"/>
<accession>A0AB39ID75</accession>
<dbReference type="EMBL" id="CP162411">
    <property type="protein sequence ID" value="XDL13590.1"/>
    <property type="molecule type" value="Genomic_DNA"/>
</dbReference>